<keyword evidence="1" id="KW-1133">Transmembrane helix</keyword>
<dbReference type="GeneID" id="18917141"/>
<dbReference type="EMBL" id="JH930473">
    <property type="protein sequence ID" value="EKM54588.1"/>
    <property type="molecule type" value="Genomic_DNA"/>
</dbReference>
<dbReference type="AlphaFoldDB" id="K5VSU7"/>
<dbReference type="KEGG" id="pco:PHACADRAFT_258548"/>
<keyword evidence="1" id="KW-0472">Membrane</keyword>
<feature type="transmembrane region" description="Helical" evidence="1">
    <location>
        <begin position="20"/>
        <end position="42"/>
    </location>
</feature>
<protein>
    <submittedName>
        <fullName evidence="2">Uncharacterized protein</fullName>
    </submittedName>
</protein>
<dbReference type="InParanoid" id="K5VSU7"/>
<gene>
    <name evidence="2" type="ORF">PHACADRAFT_258548</name>
</gene>
<name>K5VSU7_PHACS</name>
<evidence type="ECO:0000313" key="3">
    <source>
        <dbReference type="Proteomes" id="UP000008370"/>
    </source>
</evidence>
<reference evidence="2 3" key="1">
    <citation type="journal article" date="2012" name="BMC Genomics">
        <title>Comparative genomics of the white-rot fungi, Phanerochaete carnosa and P. chrysosporium, to elucidate the genetic basis of the distinct wood types they colonize.</title>
        <authorList>
            <person name="Suzuki H."/>
            <person name="MacDonald J."/>
            <person name="Syed K."/>
            <person name="Salamov A."/>
            <person name="Hori C."/>
            <person name="Aerts A."/>
            <person name="Henrissat B."/>
            <person name="Wiebenga A."/>
            <person name="vanKuyk P.A."/>
            <person name="Barry K."/>
            <person name="Lindquist E."/>
            <person name="LaButti K."/>
            <person name="Lapidus A."/>
            <person name="Lucas S."/>
            <person name="Coutinho P."/>
            <person name="Gong Y."/>
            <person name="Samejima M."/>
            <person name="Mahadevan R."/>
            <person name="Abou-Zaid M."/>
            <person name="de Vries R.P."/>
            <person name="Igarashi K."/>
            <person name="Yadav J.S."/>
            <person name="Grigoriev I.V."/>
            <person name="Master E.R."/>
        </authorList>
    </citation>
    <scope>NUCLEOTIDE SEQUENCE [LARGE SCALE GENOMIC DNA]</scope>
    <source>
        <strain evidence="2 3">HHB-10118-sp</strain>
    </source>
</reference>
<accession>K5VSU7</accession>
<keyword evidence="3" id="KW-1185">Reference proteome</keyword>
<organism evidence="2 3">
    <name type="scientific">Phanerochaete carnosa (strain HHB-10118-sp)</name>
    <name type="common">White-rot fungus</name>
    <name type="synonym">Peniophora carnosa</name>
    <dbReference type="NCBI Taxonomy" id="650164"/>
    <lineage>
        <taxon>Eukaryota</taxon>
        <taxon>Fungi</taxon>
        <taxon>Dikarya</taxon>
        <taxon>Basidiomycota</taxon>
        <taxon>Agaricomycotina</taxon>
        <taxon>Agaricomycetes</taxon>
        <taxon>Polyporales</taxon>
        <taxon>Phanerochaetaceae</taxon>
        <taxon>Phanerochaete</taxon>
    </lineage>
</organism>
<dbReference type="RefSeq" id="XP_007397277.1">
    <property type="nucleotide sequence ID" value="XM_007397215.1"/>
</dbReference>
<evidence type="ECO:0000256" key="1">
    <source>
        <dbReference type="SAM" id="Phobius"/>
    </source>
</evidence>
<dbReference type="Proteomes" id="UP000008370">
    <property type="component" value="Unassembled WGS sequence"/>
</dbReference>
<dbReference type="HOGENOM" id="CLU_2979840_0_0_1"/>
<proteinExistence type="predicted"/>
<sequence>MWEVVLSPVSLLSVRPERSSFCAFCSIYSALCGFFVGVDLLLRNLHTLTLSIAPLCLH</sequence>
<keyword evidence="1" id="KW-0812">Transmembrane</keyword>
<evidence type="ECO:0000313" key="2">
    <source>
        <dbReference type="EMBL" id="EKM54588.1"/>
    </source>
</evidence>